<dbReference type="OrthoDB" id="7062395at2"/>
<dbReference type="Gene3D" id="3.30.70.2970">
    <property type="entry name" value="Protein of unknown function (DUF541), domain 2"/>
    <property type="match status" value="1"/>
</dbReference>
<organism evidence="2 3">
    <name type="scientific">Thiopseudomonas denitrificans</name>
    <dbReference type="NCBI Taxonomy" id="1501432"/>
    <lineage>
        <taxon>Bacteria</taxon>
        <taxon>Pseudomonadati</taxon>
        <taxon>Pseudomonadota</taxon>
        <taxon>Gammaproteobacteria</taxon>
        <taxon>Pseudomonadales</taxon>
        <taxon>Pseudomonadaceae</taxon>
        <taxon>Thiopseudomonas</taxon>
    </lineage>
</organism>
<protein>
    <submittedName>
        <fullName evidence="2">Putative secreted protein</fullName>
    </submittedName>
</protein>
<keyword evidence="1" id="KW-0732">Signal</keyword>
<dbReference type="InterPro" id="IPR007497">
    <property type="entry name" value="SIMPL/DUF541"/>
</dbReference>
<comment type="caution">
    <text evidence="2">The sequence shown here is derived from an EMBL/GenBank/DDBJ whole genome shotgun (WGS) entry which is preliminary data.</text>
</comment>
<feature type="chain" id="PRO_5020402000" evidence="1">
    <location>
        <begin position="23"/>
        <end position="232"/>
    </location>
</feature>
<sequence>MKNALAIATLATTSLFATVVMADNNTYNRVSLQAEASTQIPHDLMYVTLYTEDRNSDAASLAQDITRTLNQAISQSKSAPEVKLSMGNRNSSPVYDDKGKKIIAWRERAELRLESTNFAQLSTLTGTLLQNMNMGSMRFGIAESTRQQHEDQLLEQAIAAFNNRAQLATQSLGGKDYRLVNLNLGSQGGYQPPMYARAVMASSAPMAESAPMVEAGNSELKMIANGVIEIRK</sequence>
<dbReference type="PANTHER" id="PTHR34387">
    <property type="entry name" value="SLR1258 PROTEIN"/>
    <property type="match status" value="1"/>
</dbReference>
<dbReference type="Proteomes" id="UP000294575">
    <property type="component" value="Unassembled WGS sequence"/>
</dbReference>
<evidence type="ECO:0000313" key="2">
    <source>
        <dbReference type="EMBL" id="TDQ34663.1"/>
    </source>
</evidence>
<reference evidence="2 3" key="1">
    <citation type="submission" date="2019-03" db="EMBL/GenBank/DDBJ databases">
        <title>Genomic Encyclopedia of Type Strains, Phase IV (KMG-IV): sequencing the most valuable type-strain genomes for metagenomic binning, comparative biology and taxonomic classification.</title>
        <authorList>
            <person name="Goeker M."/>
        </authorList>
    </citation>
    <scope>NUCLEOTIDE SEQUENCE [LARGE SCALE GENOMIC DNA]</scope>
    <source>
        <strain evidence="2 3">DSM 28679</strain>
    </source>
</reference>
<dbReference type="Gene3D" id="3.30.110.170">
    <property type="entry name" value="Protein of unknown function (DUF541), domain 1"/>
    <property type="match status" value="1"/>
</dbReference>
<gene>
    <name evidence="2" type="ORF">DFQ45_11823</name>
</gene>
<dbReference type="RefSeq" id="WP_101496136.1">
    <property type="nucleotide sequence ID" value="NZ_LNJZ01000004.1"/>
</dbReference>
<dbReference type="PANTHER" id="PTHR34387:SF1">
    <property type="entry name" value="PERIPLASMIC IMMUNOGENIC PROTEIN"/>
    <property type="match status" value="1"/>
</dbReference>
<accession>A0A4R6TXY3</accession>
<dbReference type="EMBL" id="SNYK01000018">
    <property type="protein sequence ID" value="TDQ34663.1"/>
    <property type="molecule type" value="Genomic_DNA"/>
</dbReference>
<proteinExistence type="predicted"/>
<dbReference type="Pfam" id="PF04402">
    <property type="entry name" value="SIMPL"/>
    <property type="match status" value="1"/>
</dbReference>
<name>A0A4R6TXY3_9GAMM</name>
<dbReference type="GO" id="GO:0006974">
    <property type="term" value="P:DNA damage response"/>
    <property type="evidence" value="ECO:0007669"/>
    <property type="project" value="TreeGrafter"/>
</dbReference>
<evidence type="ECO:0000256" key="1">
    <source>
        <dbReference type="SAM" id="SignalP"/>
    </source>
</evidence>
<evidence type="ECO:0000313" key="3">
    <source>
        <dbReference type="Proteomes" id="UP000294575"/>
    </source>
</evidence>
<dbReference type="AlphaFoldDB" id="A0A4R6TXY3"/>
<dbReference type="InterPro" id="IPR052022">
    <property type="entry name" value="26kDa_periplasmic_antigen"/>
</dbReference>
<feature type="signal peptide" evidence="1">
    <location>
        <begin position="1"/>
        <end position="22"/>
    </location>
</feature>
<keyword evidence="3" id="KW-1185">Reference proteome</keyword>